<dbReference type="NCBIfam" id="TIGR01617">
    <property type="entry name" value="arsC_related"/>
    <property type="match status" value="1"/>
</dbReference>
<evidence type="ECO:0000313" key="4">
    <source>
        <dbReference type="Proteomes" id="UP000215441"/>
    </source>
</evidence>
<dbReference type="AlphaFoldDB" id="A0A235EIW7"/>
<proteinExistence type="inferred from homology"/>
<dbReference type="EMBL" id="NOIG01000011">
    <property type="protein sequence ID" value="OYD49006.1"/>
    <property type="molecule type" value="Genomic_DNA"/>
</dbReference>
<gene>
    <name evidence="3" type="ORF">CBY09_17730</name>
</gene>
<dbReference type="RefSeq" id="WP_094291220.1">
    <property type="nucleotide sequence ID" value="NZ_NOIG01000011.1"/>
</dbReference>
<evidence type="ECO:0000256" key="1">
    <source>
        <dbReference type="ARBA" id="ARBA00007198"/>
    </source>
</evidence>
<evidence type="ECO:0000256" key="2">
    <source>
        <dbReference type="PROSITE-ProRule" id="PRU01282"/>
    </source>
</evidence>
<dbReference type="SUPFAM" id="SSF52833">
    <property type="entry name" value="Thioredoxin-like"/>
    <property type="match status" value="1"/>
</dbReference>
<keyword evidence="4" id="KW-1185">Reference proteome</keyword>
<dbReference type="OrthoDB" id="9803749at2"/>
<dbReference type="PANTHER" id="PTHR30041:SF8">
    <property type="entry name" value="PROTEIN YFFB"/>
    <property type="match status" value="1"/>
</dbReference>
<dbReference type="CDD" id="cd03035">
    <property type="entry name" value="ArsC_Yffb"/>
    <property type="match status" value="1"/>
</dbReference>
<sequence>MTNARITLYGIPNCDTVKKSRAWFTEQGLDYQFHDFKKQGVPTAQLPGWLSAVGWQKLVNRQGTTWRKLDAGTQAAVTDDASASALMHDQPSVIKRPVVKWHNAGHTQVSVGFVPDQWQAWRDAAPKG</sequence>
<dbReference type="PANTHER" id="PTHR30041">
    <property type="entry name" value="ARSENATE REDUCTASE"/>
    <property type="match status" value="1"/>
</dbReference>
<comment type="caution">
    <text evidence="3">The sequence shown here is derived from an EMBL/GenBank/DDBJ whole genome shotgun (WGS) entry which is preliminary data.</text>
</comment>
<dbReference type="NCBIfam" id="NF008107">
    <property type="entry name" value="PRK10853.1"/>
    <property type="match status" value="1"/>
</dbReference>
<evidence type="ECO:0000313" key="3">
    <source>
        <dbReference type="EMBL" id="OYD49006.1"/>
    </source>
</evidence>
<dbReference type="Pfam" id="PF03960">
    <property type="entry name" value="ArsC"/>
    <property type="match status" value="1"/>
</dbReference>
<reference evidence="3 4" key="1">
    <citation type="submission" date="2017-07" db="EMBL/GenBank/DDBJ databases">
        <title>Acidovorax KNDSW TSA 6 genome sequence and assembly.</title>
        <authorList>
            <person name="Mayilraj S."/>
        </authorList>
    </citation>
    <scope>NUCLEOTIDE SEQUENCE [LARGE SCALE GENOMIC DNA]</scope>
    <source>
        <strain evidence="3 4">KNDSW-TSA6</strain>
    </source>
</reference>
<name>A0A235EIW7_9BURK</name>
<accession>A0A235EIW7</accession>
<dbReference type="Gene3D" id="3.40.30.10">
    <property type="entry name" value="Glutaredoxin"/>
    <property type="match status" value="1"/>
</dbReference>
<comment type="similarity">
    <text evidence="1 2">Belongs to the ArsC family.</text>
</comment>
<protein>
    <submittedName>
        <fullName evidence="3">ArsC family reductase</fullName>
    </submittedName>
</protein>
<dbReference type="InterPro" id="IPR036249">
    <property type="entry name" value="Thioredoxin-like_sf"/>
</dbReference>
<dbReference type="PROSITE" id="PS51353">
    <property type="entry name" value="ARSC"/>
    <property type="match status" value="1"/>
</dbReference>
<dbReference type="InterPro" id="IPR006504">
    <property type="entry name" value="Tscrpt_reg_Spx/MgsR"/>
</dbReference>
<organism evidence="3 4">
    <name type="scientific">Acidovorax kalamii</name>
    <dbReference type="NCBI Taxonomy" id="2004485"/>
    <lineage>
        <taxon>Bacteria</taxon>
        <taxon>Pseudomonadati</taxon>
        <taxon>Pseudomonadota</taxon>
        <taxon>Betaproteobacteria</taxon>
        <taxon>Burkholderiales</taxon>
        <taxon>Comamonadaceae</taxon>
        <taxon>Acidovorax</taxon>
    </lineage>
</organism>
<dbReference type="Proteomes" id="UP000215441">
    <property type="component" value="Unassembled WGS sequence"/>
</dbReference>
<dbReference type="InterPro" id="IPR006660">
    <property type="entry name" value="Arsenate_reductase-like"/>
</dbReference>